<protein>
    <submittedName>
        <fullName evidence="3">T-complex 11, testis-specific-like 2</fullName>
    </submittedName>
</protein>
<dbReference type="InterPro" id="IPR008862">
    <property type="entry name" value="Tcp11"/>
</dbReference>
<organism evidence="3 4">
    <name type="scientific">Amphiprion percula</name>
    <name type="common">Orange clownfish</name>
    <name type="synonym">Lutjanus percula</name>
    <dbReference type="NCBI Taxonomy" id="161767"/>
    <lineage>
        <taxon>Eukaryota</taxon>
        <taxon>Metazoa</taxon>
        <taxon>Chordata</taxon>
        <taxon>Craniata</taxon>
        <taxon>Vertebrata</taxon>
        <taxon>Euteleostomi</taxon>
        <taxon>Actinopterygii</taxon>
        <taxon>Neopterygii</taxon>
        <taxon>Teleostei</taxon>
        <taxon>Neoteleostei</taxon>
        <taxon>Acanthomorphata</taxon>
        <taxon>Ovalentaria</taxon>
        <taxon>Pomacentridae</taxon>
        <taxon>Amphiprion</taxon>
    </lineage>
</organism>
<accession>A0A3P8SGE6</accession>
<sequence length="529" mass="59130">MPLNDERPTSTSSGEDQGSDVESSSERCDSMTLASDLDCSRESFSSDCSSKHCTPSSSPPKTLTLDEVMDAGRDLFNLSLSHEIVVNQSFRMELNTIPQDSLGKMVRDNLHKAFWDILEAELNDDPPEYGQAIKLLEEIRAILLSFLNPGANRMRTQIMEVLDMDLIRQQADNDAVDIQGLASYIITTMGKMCAPVRDEEIKKLRESTLNIVALFREIFRVLDLMKADIVNITIEQLRPVLQRHSVEYERATFQRILDKTPSALDHTTSWIKSSLEELQSATIPKEQADGDGKRQQVVPGPFQVINVAFLRILTGDFFKGPLPETLATDETRLLEIHWQLQQCQAVNEVLLIVYSTIGGPIQGLPSLSDRLKRMISVLLDGMHRPDFNVQESLEGISAQICCELNKSLTERNYPALTPALQATLMGQICSITQKDNPIRTLVEDRVQLYFMALLSDPKSQLKLEQVPAGLTAIKPELTLLGAKFVSLVNYNKSVYGPFYADIIRKLLFSNSPPAASFPQDTAQDSVTHN</sequence>
<name>A0A3P8SGE6_AMPPE</name>
<evidence type="ECO:0000256" key="1">
    <source>
        <dbReference type="ARBA" id="ARBA00010954"/>
    </source>
</evidence>
<dbReference type="GO" id="GO:0007165">
    <property type="term" value="P:signal transduction"/>
    <property type="evidence" value="ECO:0007669"/>
    <property type="project" value="TreeGrafter"/>
</dbReference>
<dbReference type="GeneTree" id="ENSGT00940000157835"/>
<reference evidence="3" key="2">
    <citation type="submission" date="2025-08" db="UniProtKB">
        <authorList>
            <consortium name="Ensembl"/>
        </authorList>
    </citation>
    <scope>IDENTIFICATION</scope>
</reference>
<keyword evidence="4" id="KW-1185">Reference proteome</keyword>
<feature type="compositionally biased region" description="Polar residues" evidence="2">
    <location>
        <begin position="9"/>
        <end position="22"/>
    </location>
</feature>
<comment type="similarity">
    <text evidence="1">Belongs to the TCP11 family.</text>
</comment>
<proteinExistence type="inferred from homology"/>
<dbReference type="Ensembl" id="ENSAPET00000011183.1">
    <property type="protein sequence ID" value="ENSAPEP00000010884.1"/>
    <property type="gene ID" value="ENSAPEG00000007824.1"/>
</dbReference>
<dbReference type="AlphaFoldDB" id="A0A3P8SGE6"/>
<evidence type="ECO:0000313" key="3">
    <source>
        <dbReference type="Ensembl" id="ENSAPEP00000010884.1"/>
    </source>
</evidence>
<evidence type="ECO:0000256" key="2">
    <source>
        <dbReference type="SAM" id="MobiDB-lite"/>
    </source>
</evidence>
<dbReference type="OMA" id="YVINTMG"/>
<reference evidence="3" key="3">
    <citation type="submission" date="2025-09" db="UniProtKB">
        <authorList>
            <consortium name="Ensembl"/>
        </authorList>
    </citation>
    <scope>IDENTIFICATION</scope>
</reference>
<dbReference type="STRING" id="161767.ENSAPEP00000010884"/>
<reference evidence="3 4" key="1">
    <citation type="submission" date="2018-03" db="EMBL/GenBank/DDBJ databases">
        <title>Finding Nemo's genes: A chromosome-scale reference assembly of the genome of the orange clownfish Amphiprion percula.</title>
        <authorList>
            <person name="Lehmann R."/>
        </authorList>
    </citation>
    <scope>NUCLEOTIDE SEQUENCE</scope>
</reference>
<dbReference type="PANTHER" id="PTHR12832:SF17">
    <property type="entry name" value="T-COMPLEX PROTEIN 11-LIKE PROTEIN 2"/>
    <property type="match status" value="1"/>
</dbReference>
<dbReference type="Pfam" id="PF05794">
    <property type="entry name" value="Tcp11"/>
    <property type="match status" value="1"/>
</dbReference>
<evidence type="ECO:0000313" key="4">
    <source>
        <dbReference type="Proteomes" id="UP000265080"/>
    </source>
</evidence>
<dbReference type="Proteomes" id="UP000265080">
    <property type="component" value="Chromosome 21"/>
</dbReference>
<dbReference type="PANTHER" id="PTHR12832">
    <property type="entry name" value="TESTIS-SPECIFIC PROTEIN PBS13 T-COMPLEX 11"/>
    <property type="match status" value="1"/>
</dbReference>
<feature type="region of interest" description="Disordered" evidence="2">
    <location>
        <begin position="1"/>
        <end position="29"/>
    </location>
</feature>